<organism evidence="1">
    <name type="scientific">HIV-1 M:A 29Hald</name>
    <dbReference type="NCBI Taxonomy" id="504951"/>
    <lineage>
        <taxon>Viruses</taxon>
        <taxon>Riboviria</taxon>
        <taxon>Pararnavirae</taxon>
        <taxon>Artverviricota</taxon>
        <taxon>Revtraviricetes</taxon>
        <taxon>Ortervirales</taxon>
        <taxon>Retroviridae</taxon>
        <taxon>Orthoretrovirinae</taxon>
        <taxon>Lentivirus</taxon>
        <taxon>Lentivirus humimdef1</taxon>
        <taxon>Human immunodeficiency virus type 1</taxon>
    </lineage>
</organism>
<dbReference type="EMBL" id="AM942206">
    <property type="protein sequence ID" value="CAQ06213.1"/>
    <property type="molecule type" value="Genomic_DNA"/>
</dbReference>
<evidence type="ECO:0000313" key="1">
    <source>
        <dbReference type="EMBL" id="CAQ06213.1"/>
    </source>
</evidence>
<dbReference type="InterPro" id="IPR009032">
    <property type="entry name" value="Vpu_cyt_dom_sf"/>
</dbReference>
<feature type="non-terminal residue" evidence="1">
    <location>
        <position position="72"/>
    </location>
</feature>
<dbReference type="SUPFAM" id="SSF57647">
    <property type="entry name" value="HIV-1 VPU cytoplasmic domain"/>
    <property type="match status" value="1"/>
</dbReference>
<reference evidence="1" key="1">
    <citation type="submission" date="2008-01" db="EMBL/GenBank/DDBJ databases">
        <title>Development of an hybridization assay to detect dual subtype/CRF infections for 10 HIV-1 variants which are common in West and West-Central Africa.</title>
        <authorList>
            <person name="Vidal N."/>
            <person name="Diop H."/>
            <person name="Montavon C."/>
            <person name="Butel C."/>
            <person name="Toure-Kane C."/>
            <person name="Mboup S."/>
            <person name="Mpoudi-Ngole E."/>
            <person name="Delaporte E."/>
            <person name="Peeters M."/>
        </authorList>
    </citation>
    <scope>NUCLEOTIDE SEQUENCE</scope>
    <source>
        <strain evidence="1">29Hald</strain>
    </source>
</reference>
<sequence>SDGDAEELSTLVEMGDYDFWNDNNLFACKTLVGHGLLWCDLCGKMQRPPYFVHQTPKHMIQKCIMFGPHMPV</sequence>
<dbReference type="GO" id="GO:0042609">
    <property type="term" value="F:CD4 receptor binding"/>
    <property type="evidence" value="ECO:0007669"/>
    <property type="project" value="InterPro"/>
</dbReference>
<accession>B6HXC6</accession>
<gene>
    <name evidence="1" type="primary">vpu</name>
</gene>
<feature type="non-terminal residue" evidence="1">
    <location>
        <position position="1"/>
    </location>
</feature>
<proteinExistence type="predicted"/>
<dbReference type="Gene3D" id="1.10.195.10">
    <property type="entry name" value="HIV-1 VPU cytoplasmic domain"/>
    <property type="match status" value="1"/>
</dbReference>
<protein>
    <submittedName>
        <fullName evidence="1">Viral protein U</fullName>
    </submittedName>
</protein>
<name>B6HXC6_HV1</name>